<dbReference type="AlphaFoldDB" id="A0A0F9TR64"/>
<evidence type="ECO:0000313" key="2">
    <source>
        <dbReference type="EMBL" id="KKN83555.1"/>
    </source>
</evidence>
<keyword evidence="1" id="KW-0812">Transmembrane</keyword>
<organism evidence="2">
    <name type="scientific">marine sediment metagenome</name>
    <dbReference type="NCBI Taxonomy" id="412755"/>
    <lineage>
        <taxon>unclassified sequences</taxon>
        <taxon>metagenomes</taxon>
        <taxon>ecological metagenomes</taxon>
    </lineage>
</organism>
<proteinExistence type="predicted"/>
<protein>
    <submittedName>
        <fullName evidence="2">Uncharacterized protein</fullName>
    </submittedName>
</protein>
<comment type="caution">
    <text evidence="2">The sequence shown here is derived from an EMBL/GenBank/DDBJ whole genome shotgun (WGS) entry which is preliminary data.</text>
</comment>
<keyword evidence="1" id="KW-0472">Membrane</keyword>
<keyword evidence="1" id="KW-1133">Transmembrane helix</keyword>
<name>A0A0F9TR64_9ZZZZ</name>
<dbReference type="EMBL" id="LAZR01000183">
    <property type="protein sequence ID" value="KKN83555.1"/>
    <property type="molecule type" value="Genomic_DNA"/>
</dbReference>
<accession>A0A0F9TR64</accession>
<reference evidence="2" key="1">
    <citation type="journal article" date="2015" name="Nature">
        <title>Complex archaea that bridge the gap between prokaryotes and eukaryotes.</title>
        <authorList>
            <person name="Spang A."/>
            <person name="Saw J.H."/>
            <person name="Jorgensen S.L."/>
            <person name="Zaremba-Niedzwiedzka K."/>
            <person name="Martijn J."/>
            <person name="Lind A.E."/>
            <person name="van Eijk R."/>
            <person name="Schleper C."/>
            <person name="Guy L."/>
            <person name="Ettema T.J."/>
        </authorList>
    </citation>
    <scope>NUCLEOTIDE SEQUENCE</scope>
</reference>
<feature type="transmembrane region" description="Helical" evidence="1">
    <location>
        <begin position="38"/>
        <end position="56"/>
    </location>
</feature>
<sequence length="64" mass="7100">MSAMELAERLCAAIGLAFIIMAIICDTPLLEAPEMKLPLLWIGCSIFILNPIIRVIRAWKEGSK</sequence>
<gene>
    <name evidence="2" type="ORF">LCGC14_0297940</name>
</gene>
<evidence type="ECO:0000256" key="1">
    <source>
        <dbReference type="SAM" id="Phobius"/>
    </source>
</evidence>